<dbReference type="RefSeq" id="WP_131757490.1">
    <property type="nucleotide sequence ID" value="NZ_CAACUY010000032.1"/>
</dbReference>
<reference evidence="2" key="1">
    <citation type="journal article" date="2019" name="Int. J. Syst. Evol. Microbiol.">
        <title>The Global Catalogue of Microorganisms (GCM) 10K type strain sequencing project: providing services to taxonomists for standard genome sequencing and annotation.</title>
        <authorList>
            <consortium name="The Broad Institute Genomics Platform"/>
            <consortium name="The Broad Institute Genome Sequencing Center for Infectious Disease"/>
            <person name="Wu L."/>
            <person name="Ma J."/>
        </authorList>
    </citation>
    <scope>NUCLEOTIDE SEQUENCE [LARGE SCALE GENOMIC DNA]</scope>
    <source>
        <strain evidence="2">JCM 9371</strain>
    </source>
</reference>
<sequence>MWTLHNGNVVVHDPSDAEIVSVMEQAISRGQGELWVEHADGPVLGIVLGDSGRAMVLRLAESGDAGWHAVDPAASSEQVGYYLLANGQLDEYADRDTVETREVMPILAHFLATTGCWPGVQWHDDGAA</sequence>
<name>A0ABW2XF82_9ACTN</name>
<proteinExistence type="predicted"/>
<evidence type="ECO:0000313" key="2">
    <source>
        <dbReference type="Proteomes" id="UP001597063"/>
    </source>
</evidence>
<dbReference type="Proteomes" id="UP001597063">
    <property type="component" value="Unassembled WGS sequence"/>
</dbReference>
<evidence type="ECO:0008006" key="3">
    <source>
        <dbReference type="Google" id="ProtNLM"/>
    </source>
</evidence>
<evidence type="ECO:0000313" key="1">
    <source>
        <dbReference type="EMBL" id="MFD0683918.1"/>
    </source>
</evidence>
<dbReference type="EMBL" id="JBHTGP010000003">
    <property type="protein sequence ID" value="MFD0683918.1"/>
    <property type="molecule type" value="Genomic_DNA"/>
</dbReference>
<protein>
    <recommendedName>
        <fullName evidence="3">Immunity protein Imm1</fullName>
    </recommendedName>
</protein>
<keyword evidence="2" id="KW-1185">Reference proteome</keyword>
<comment type="caution">
    <text evidence="1">The sequence shown here is derived from an EMBL/GenBank/DDBJ whole genome shotgun (WGS) entry which is preliminary data.</text>
</comment>
<organism evidence="1 2">
    <name type="scientific">Actinomadura fibrosa</name>
    <dbReference type="NCBI Taxonomy" id="111802"/>
    <lineage>
        <taxon>Bacteria</taxon>
        <taxon>Bacillati</taxon>
        <taxon>Actinomycetota</taxon>
        <taxon>Actinomycetes</taxon>
        <taxon>Streptosporangiales</taxon>
        <taxon>Thermomonosporaceae</taxon>
        <taxon>Actinomadura</taxon>
    </lineage>
</organism>
<accession>A0ABW2XF82</accession>
<gene>
    <name evidence="1" type="ORF">ACFQZM_05370</name>
</gene>